<evidence type="ECO:0000256" key="1">
    <source>
        <dbReference type="SAM" id="MobiDB-lite"/>
    </source>
</evidence>
<accession>A0A135T076</accession>
<feature type="region of interest" description="Disordered" evidence="1">
    <location>
        <begin position="1"/>
        <end position="25"/>
    </location>
</feature>
<dbReference type="Proteomes" id="UP000070054">
    <property type="component" value="Unassembled WGS sequence"/>
</dbReference>
<keyword evidence="3" id="KW-1185">Reference proteome</keyword>
<feature type="compositionally biased region" description="Polar residues" evidence="1">
    <location>
        <begin position="12"/>
        <end position="25"/>
    </location>
</feature>
<reference evidence="2 3" key="1">
    <citation type="submission" date="2014-02" db="EMBL/GenBank/DDBJ databases">
        <title>The genome sequence of Colletotrichum nymphaeae SA-01.</title>
        <authorList>
            <person name="Baroncelli R."/>
            <person name="Thon M.R."/>
        </authorList>
    </citation>
    <scope>NUCLEOTIDE SEQUENCE [LARGE SCALE GENOMIC DNA]</scope>
    <source>
        <strain evidence="2 3">SA-01</strain>
    </source>
</reference>
<comment type="caution">
    <text evidence="2">The sequence shown here is derived from an EMBL/GenBank/DDBJ whole genome shotgun (WGS) entry which is preliminary data.</text>
</comment>
<feature type="compositionally biased region" description="Polar residues" evidence="1">
    <location>
        <begin position="37"/>
        <end position="56"/>
    </location>
</feature>
<dbReference type="EMBL" id="JEMN01001287">
    <property type="protein sequence ID" value="KXH41507.1"/>
    <property type="molecule type" value="Genomic_DNA"/>
</dbReference>
<dbReference type="AlphaFoldDB" id="A0A135T076"/>
<feature type="region of interest" description="Disordered" evidence="1">
    <location>
        <begin position="37"/>
        <end position="63"/>
    </location>
</feature>
<proteinExistence type="predicted"/>
<protein>
    <submittedName>
        <fullName evidence="2">Uncharacterized protein</fullName>
    </submittedName>
</protein>
<name>A0A135T076_9PEZI</name>
<gene>
    <name evidence="2" type="ORF">CNYM01_04972</name>
</gene>
<evidence type="ECO:0000313" key="2">
    <source>
        <dbReference type="EMBL" id="KXH41507.1"/>
    </source>
</evidence>
<organism evidence="2 3">
    <name type="scientific">Colletotrichum nymphaeae SA-01</name>
    <dbReference type="NCBI Taxonomy" id="1460502"/>
    <lineage>
        <taxon>Eukaryota</taxon>
        <taxon>Fungi</taxon>
        <taxon>Dikarya</taxon>
        <taxon>Ascomycota</taxon>
        <taxon>Pezizomycotina</taxon>
        <taxon>Sordariomycetes</taxon>
        <taxon>Hypocreomycetidae</taxon>
        <taxon>Glomerellales</taxon>
        <taxon>Glomerellaceae</taxon>
        <taxon>Colletotrichum</taxon>
        <taxon>Colletotrichum acutatum species complex</taxon>
    </lineage>
</organism>
<sequence length="79" mass="8570">MYAASSRAIVNGDTSPPRTTAQVLQDQQLRQTRIQSFLNDNNGLNTKLSSASTSADESMAKHRAEAARKIEGIMSNFNG</sequence>
<evidence type="ECO:0000313" key="3">
    <source>
        <dbReference type="Proteomes" id="UP000070054"/>
    </source>
</evidence>